<protein>
    <submittedName>
        <fullName evidence="2">Exopolysaccharide biosynthesis protein YbjH</fullName>
    </submittedName>
</protein>
<dbReference type="EMBL" id="FOVP01000017">
    <property type="protein sequence ID" value="SFO14622.1"/>
    <property type="molecule type" value="Genomic_DNA"/>
</dbReference>
<feature type="chain" id="PRO_5011442006" evidence="1">
    <location>
        <begin position="24"/>
        <end position="708"/>
    </location>
</feature>
<dbReference type="InterPro" id="IPR010344">
    <property type="entry name" value="YbjH"/>
</dbReference>
<keyword evidence="3" id="KW-1185">Reference proteome</keyword>
<evidence type="ECO:0000313" key="2">
    <source>
        <dbReference type="EMBL" id="SFO14622.1"/>
    </source>
</evidence>
<keyword evidence="1" id="KW-0732">Signal</keyword>
<dbReference type="STRING" id="1005928.SAMN04487859_11724"/>
<sequence>MSFRPRKALALAFIALAPSGVAAKDLTTTVTNNFGTPGGLVDMPTAEMAPDAQLSTTVAYFDGTTKTTLSFQVLPWLSTSFRYSAINGLIPGPGRPPFSTFYDRSFDISFRLFKETDLRPSVAVGLRDFVGTGLFGGEYVVATKSIGERLRVSAGLGWGRLGSSGSFGSTGNRPTDLLGEGGIPNYDRWFRGDVAAFAGASYAVTDRLNFKLEYSSDGYDREVRDGIIDHKTPWNFGVDYKISNALRVSAYSLQGDEVGVNLTMAVNLREPAVKGGIEGAPLPVSVRDPAARSDLGWTVDDTRKAGVREAIVTGLERDGMALHGLSLADQSAHVMVRNKRFDMSSQAVGRTARLLSRTLPASVEVMTITQVVEGVPTSSVTLRRSDIEALENAPASDMLRAAQFNDPLAIGLPAELTDDAFSRFSWSVGPFLRFSVFDPENPVRVNGGVQVKTDYRIAPGWVASGSVSMALIGNLDEVRLPQPSGLPRVRSNVALYSRTNDPTIDYLTIAKYGRLGRDFYTRGTVGYLEKMYAGASAEVLWKPVSSRLALGAEVNYVRPRDFDQMFDLRSRTGPGGTIPEFNGHASAYYDFGNGFHAQLDAGRYLAGDWGSTLSLDREYANGWKVGVFATKTDVSSATFGEGSFDKGIRIRIPIAWGIGKPTKTTSNTVIRSLSRDGGARLEVNGRLYETIRNTHQPEMAKTWGKFWR</sequence>
<dbReference type="AlphaFoldDB" id="A0A1I5ESX3"/>
<dbReference type="RefSeq" id="WP_092840594.1">
    <property type="nucleotide sequence ID" value="NZ_FOVP01000017.1"/>
</dbReference>
<name>A0A1I5ESX3_9RHOB</name>
<dbReference type="Pfam" id="PF06082">
    <property type="entry name" value="YjbH"/>
    <property type="match status" value="1"/>
</dbReference>
<reference evidence="3" key="1">
    <citation type="submission" date="2016-10" db="EMBL/GenBank/DDBJ databases">
        <authorList>
            <person name="Varghese N."/>
            <person name="Submissions S."/>
        </authorList>
    </citation>
    <scope>NUCLEOTIDE SEQUENCE [LARGE SCALE GENOMIC DNA]</scope>
    <source>
        <strain evidence="3">DSM 28463</strain>
    </source>
</reference>
<proteinExistence type="predicted"/>
<feature type="signal peptide" evidence="1">
    <location>
        <begin position="1"/>
        <end position="23"/>
    </location>
</feature>
<organism evidence="2 3">
    <name type="scientific">Roseovarius lutimaris</name>
    <dbReference type="NCBI Taxonomy" id="1005928"/>
    <lineage>
        <taxon>Bacteria</taxon>
        <taxon>Pseudomonadati</taxon>
        <taxon>Pseudomonadota</taxon>
        <taxon>Alphaproteobacteria</taxon>
        <taxon>Rhodobacterales</taxon>
        <taxon>Roseobacteraceae</taxon>
        <taxon>Roseovarius</taxon>
    </lineage>
</organism>
<gene>
    <name evidence="2" type="ORF">SAMN04487859_11724</name>
</gene>
<accession>A0A1I5ESX3</accession>
<dbReference type="OrthoDB" id="19542at2"/>
<evidence type="ECO:0000313" key="3">
    <source>
        <dbReference type="Proteomes" id="UP000198599"/>
    </source>
</evidence>
<dbReference type="Proteomes" id="UP000198599">
    <property type="component" value="Unassembled WGS sequence"/>
</dbReference>
<evidence type="ECO:0000256" key="1">
    <source>
        <dbReference type="SAM" id="SignalP"/>
    </source>
</evidence>